<accession>T5KIG7</accession>
<gene>
    <name evidence="1" type="ORF">L687_01705</name>
</gene>
<evidence type="ECO:0008006" key="3">
    <source>
        <dbReference type="Google" id="ProtNLM"/>
    </source>
</evidence>
<dbReference type="Proteomes" id="UP000016033">
    <property type="component" value="Unassembled WGS sequence"/>
</dbReference>
<dbReference type="RefSeq" id="WP_021200207.1">
    <property type="nucleotide sequence ID" value="NZ_ATAO01000195.1"/>
</dbReference>
<reference evidence="1 2" key="1">
    <citation type="journal article" date="2013" name="Genome Announc.">
        <title>Whole-genome sequences of five oyster-associated bacteria show potential for crude oil hydrocarbon degradation.</title>
        <authorList>
            <person name="Chauhan A."/>
            <person name="Green S."/>
            <person name="Pathak A."/>
            <person name="Thomas J."/>
            <person name="Venkatramanan R."/>
        </authorList>
    </citation>
    <scope>NUCLEOTIDE SEQUENCE [LARGE SCALE GENOMIC DNA]</scope>
    <source>
        <strain evidence="1 2">MF109</strain>
    </source>
</reference>
<proteinExistence type="predicted"/>
<comment type="caution">
    <text evidence="1">The sequence shown here is derived from an EMBL/GenBank/DDBJ whole genome shotgun (WGS) entry which is preliminary data.</text>
</comment>
<name>T5KIG7_MICMQ</name>
<sequence>MSEHTVTVSTARELLAAVSAGVEDIEVRGSIVGAPGFTLAPGVSLRGGTLQFGARGVRLTSDNTLEDISILTADEEAAILNDTGVTDLGTLTLRNVTTRGQIVILAEDRVRGGHVQAENVRVLTADLRGRFHRPHGFGVDVLQGGFTLWNRQADPEVELTAELLEISAGTEAEPVYGSGIFVGGHGGRDGRGAGGTVHVTRLRTGEVHTDGAIPAGTPDLISAGVFVLSGATVDAMRTAGAVTTYGPNDMVLDNWGSVGTWIATGEVASHGPSGIGVVNFGDIDTLDVRAPIVTTGKGARGFNLYDGTLREARFQSIRTTGDGSIGIQISRPMGRLAVDGDVTTSGGEGLSLVKGVQMTLPAIALSVAGTGSVDALRIGGRLVTAGANVVTLEVGGRVGEVSIAGGVRATGAGSRAVSLLDSADIDIADIDIADIDSADIDSADIDSADIDSADIGLRSSGPRG</sequence>
<organism evidence="1 2">
    <name type="scientific">Microbacterium maritypicum MF109</name>
    <dbReference type="NCBI Taxonomy" id="1333857"/>
    <lineage>
        <taxon>Bacteria</taxon>
        <taxon>Bacillati</taxon>
        <taxon>Actinomycetota</taxon>
        <taxon>Actinomycetes</taxon>
        <taxon>Micrococcales</taxon>
        <taxon>Microbacteriaceae</taxon>
        <taxon>Microbacterium</taxon>
    </lineage>
</organism>
<dbReference type="AlphaFoldDB" id="T5KIG7"/>
<dbReference type="EMBL" id="ATAO01000195">
    <property type="protein sequence ID" value="EQM75777.1"/>
    <property type="molecule type" value="Genomic_DNA"/>
</dbReference>
<evidence type="ECO:0000313" key="2">
    <source>
        <dbReference type="Proteomes" id="UP000016033"/>
    </source>
</evidence>
<protein>
    <recommendedName>
        <fullName evidence="3">Right handed beta helix domain-containing protein</fullName>
    </recommendedName>
</protein>
<evidence type="ECO:0000313" key="1">
    <source>
        <dbReference type="EMBL" id="EQM75777.1"/>
    </source>
</evidence>
<dbReference type="PATRIC" id="fig|1333857.3.peg.2248"/>